<comment type="caution">
    <text evidence="1">The sequence shown here is derived from an EMBL/GenBank/DDBJ whole genome shotgun (WGS) entry which is preliminary data.</text>
</comment>
<reference evidence="1 2" key="1">
    <citation type="submission" date="2024-01" db="EMBL/GenBank/DDBJ databases">
        <authorList>
            <person name="Allen C."/>
            <person name="Tagirdzhanova G."/>
        </authorList>
    </citation>
    <scope>NUCLEOTIDE SEQUENCE [LARGE SCALE GENOMIC DNA]</scope>
    <source>
        <strain evidence="1 2">CBS 119000</strain>
    </source>
</reference>
<sequence length="76" mass="8540">MPDTDALAPPLTPEERAIVKSYGSWTHFMICVGLKPYDFDDIDEAKRIVADFVVASKEHAEEQAREEAEEASKQSK</sequence>
<protein>
    <submittedName>
        <fullName evidence="1">Uncharacterized protein</fullName>
    </submittedName>
</protein>
<accession>A0ABP0E3V7</accession>
<evidence type="ECO:0000313" key="2">
    <source>
        <dbReference type="Proteomes" id="UP001642502"/>
    </source>
</evidence>
<gene>
    <name evidence="1" type="ORF">SEPCBS119000_006614</name>
</gene>
<dbReference type="EMBL" id="CAWUON010000197">
    <property type="protein sequence ID" value="CAK7275283.1"/>
    <property type="molecule type" value="Genomic_DNA"/>
</dbReference>
<evidence type="ECO:0000313" key="1">
    <source>
        <dbReference type="EMBL" id="CAK7275283.1"/>
    </source>
</evidence>
<organism evidence="1 2">
    <name type="scientific">Sporothrix epigloea</name>
    <dbReference type="NCBI Taxonomy" id="1892477"/>
    <lineage>
        <taxon>Eukaryota</taxon>
        <taxon>Fungi</taxon>
        <taxon>Dikarya</taxon>
        <taxon>Ascomycota</taxon>
        <taxon>Pezizomycotina</taxon>
        <taxon>Sordariomycetes</taxon>
        <taxon>Sordariomycetidae</taxon>
        <taxon>Ophiostomatales</taxon>
        <taxon>Ophiostomataceae</taxon>
        <taxon>Sporothrix</taxon>
    </lineage>
</organism>
<name>A0ABP0E3V7_9PEZI</name>
<proteinExistence type="predicted"/>
<keyword evidence="2" id="KW-1185">Reference proteome</keyword>
<dbReference type="Proteomes" id="UP001642502">
    <property type="component" value="Unassembled WGS sequence"/>
</dbReference>